<organism evidence="1 2">
    <name type="scientific">Candidatus Scatousia excrementigallinarum</name>
    <dbReference type="NCBI Taxonomy" id="2840935"/>
    <lineage>
        <taxon>Bacteria</taxon>
        <taxon>Candidatus Scatousia</taxon>
    </lineage>
</organism>
<comment type="caution">
    <text evidence="1">The sequence shown here is derived from an EMBL/GenBank/DDBJ whole genome shotgun (WGS) entry which is preliminary data.</text>
</comment>
<name>A0A9D1F1F3_9BACT</name>
<dbReference type="EMBL" id="DVIU01000286">
    <property type="protein sequence ID" value="HIS37721.1"/>
    <property type="molecule type" value="Genomic_DNA"/>
</dbReference>
<evidence type="ECO:0000313" key="1">
    <source>
        <dbReference type="EMBL" id="HIS37721.1"/>
    </source>
</evidence>
<dbReference type="Proteomes" id="UP000823928">
    <property type="component" value="Unassembled WGS sequence"/>
</dbReference>
<proteinExistence type="predicted"/>
<accession>A0A9D1F1F3</accession>
<reference evidence="1" key="2">
    <citation type="journal article" date="2021" name="PeerJ">
        <title>Extensive microbial diversity within the chicken gut microbiome revealed by metagenomics and culture.</title>
        <authorList>
            <person name="Gilroy R."/>
            <person name="Ravi A."/>
            <person name="Getino M."/>
            <person name="Pursley I."/>
            <person name="Horton D.L."/>
            <person name="Alikhan N.F."/>
            <person name="Baker D."/>
            <person name="Gharbi K."/>
            <person name="Hall N."/>
            <person name="Watson M."/>
            <person name="Adriaenssens E.M."/>
            <person name="Foster-Nyarko E."/>
            <person name="Jarju S."/>
            <person name="Secka A."/>
            <person name="Antonio M."/>
            <person name="Oren A."/>
            <person name="Chaudhuri R.R."/>
            <person name="La Ragione R."/>
            <person name="Hildebrand F."/>
            <person name="Pallen M.J."/>
        </authorList>
    </citation>
    <scope>NUCLEOTIDE SEQUENCE</scope>
    <source>
        <strain evidence="1">6276</strain>
    </source>
</reference>
<reference evidence="1" key="1">
    <citation type="submission" date="2020-10" db="EMBL/GenBank/DDBJ databases">
        <authorList>
            <person name="Gilroy R."/>
        </authorList>
    </citation>
    <scope>NUCLEOTIDE SEQUENCE</scope>
    <source>
        <strain evidence="1">6276</strain>
    </source>
</reference>
<dbReference type="AlphaFoldDB" id="A0A9D1F1F3"/>
<sequence length="364" mass="40379">MRISAINFNLPKSNSIKSGNNLRCTEFLNSSSNAFDVFEKTNSNISFCGKDKNDNLADSLAIIGLVGGTTLLSIAAGVAMAKDEDIEEIFANEDGYVVDNNALSVKSDKVIADADDGIFKIEGTGIDINPERFSGYGDIFDPEHGIYRTADGSIDIDLLNNKYIDTKNGIFVDPDEKISTLVDEDGEVKHFVLPSFAGYQTWPYPLVTRNDDDSIGEEGFLEKFANSPLISGIKDLFDRDVVMATDDDGNEYPSTMPENLSRVHGASGSLDDLSQDVNDSKFDDYLEEHFRTKRQLVSRFQSRCIDSKQDDDSFNLVELLGLMNSDESNDDVFDFPEDDINGNGVPDYFEEDLDDDGIPDFLQW</sequence>
<protein>
    <submittedName>
        <fullName evidence="1">Uncharacterized protein</fullName>
    </submittedName>
</protein>
<gene>
    <name evidence="1" type="ORF">IAC10_14035</name>
</gene>
<evidence type="ECO:0000313" key="2">
    <source>
        <dbReference type="Proteomes" id="UP000823928"/>
    </source>
</evidence>